<sequence>MDAISENAPLSFEIIALLGRELTRVRDRLQEVEQDADAGLSDKNRVLQDLALSLTLENQRLKAQLLAPEHRTSIERDDIAANNELFRTRARLREAEEANRDPELALRNRDLEERVQSLTSETQQLKAQVVSLKQKADVKPVISEGTKEIERLTSLLEKNQKTYEAKICDLKKSLEMAKERRNDTPPQNFVGPSRSFTEVMAQLPAVPGLPSYSELQPAFPGRLKPRKGLTQAAIKLCISPNYFYFTRQIAWWPGFTSTPCSDTEHALLPGADFRYQVDSDEQKWVPYLNRKGFASQMQELFYLGSDGRTYYAGTFKCITLPALTKDEYRKIDKTVKARMMSRSVPRDACSEAMYKPGVALATCLGFQRVGFNRQLCDQLQNDGKTFANVPKHLRRGVPTNNNPASAAGSKKRKDISSGRSAKPASKKSKPCPEIAVIEDECDESESDESEVDRSDDSEDSEVENSDS</sequence>
<reference evidence="4" key="1">
    <citation type="journal article" date="2014" name="Proc. Natl. Acad. Sci. U.S.A.">
        <title>Extensive sampling of basidiomycete genomes demonstrates inadequacy of the white-rot/brown-rot paradigm for wood decay fungi.</title>
        <authorList>
            <person name="Riley R."/>
            <person name="Salamov A.A."/>
            <person name="Brown D.W."/>
            <person name="Nagy L.G."/>
            <person name="Floudas D."/>
            <person name="Held B.W."/>
            <person name="Levasseur A."/>
            <person name="Lombard V."/>
            <person name="Morin E."/>
            <person name="Otillar R."/>
            <person name="Lindquist E.A."/>
            <person name="Sun H."/>
            <person name="LaButti K.M."/>
            <person name="Schmutz J."/>
            <person name="Jabbour D."/>
            <person name="Luo H."/>
            <person name="Baker S.E."/>
            <person name="Pisabarro A.G."/>
            <person name="Walton J.D."/>
            <person name="Blanchette R.A."/>
            <person name="Henrissat B."/>
            <person name="Martin F."/>
            <person name="Cullen D."/>
            <person name="Hibbett D.S."/>
            <person name="Grigoriev I.V."/>
        </authorList>
    </citation>
    <scope>NUCLEOTIDE SEQUENCE [LARGE SCALE GENOMIC DNA]</scope>
    <source>
        <strain evidence="4">MUCL 33604</strain>
    </source>
</reference>
<accession>A0A067PIV9</accession>
<feature type="coiled-coil region" evidence="1">
    <location>
        <begin position="108"/>
        <end position="135"/>
    </location>
</feature>
<evidence type="ECO:0000313" key="3">
    <source>
        <dbReference type="EMBL" id="KDQ50396.1"/>
    </source>
</evidence>
<organism evidence="3 4">
    <name type="scientific">Jaapia argillacea MUCL 33604</name>
    <dbReference type="NCBI Taxonomy" id="933084"/>
    <lineage>
        <taxon>Eukaryota</taxon>
        <taxon>Fungi</taxon>
        <taxon>Dikarya</taxon>
        <taxon>Basidiomycota</taxon>
        <taxon>Agaricomycotina</taxon>
        <taxon>Agaricomycetes</taxon>
        <taxon>Agaricomycetidae</taxon>
        <taxon>Jaapiales</taxon>
        <taxon>Jaapiaceae</taxon>
        <taxon>Jaapia</taxon>
    </lineage>
</organism>
<feature type="compositionally biased region" description="Acidic residues" evidence="2">
    <location>
        <begin position="436"/>
        <end position="467"/>
    </location>
</feature>
<keyword evidence="4" id="KW-1185">Reference proteome</keyword>
<keyword evidence="1" id="KW-0175">Coiled coil</keyword>
<dbReference type="AlphaFoldDB" id="A0A067PIV9"/>
<gene>
    <name evidence="3" type="ORF">JAAARDRAFT_211717</name>
</gene>
<evidence type="ECO:0000256" key="1">
    <source>
        <dbReference type="SAM" id="Coils"/>
    </source>
</evidence>
<evidence type="ECO:0000256" key="2">
    <source>
        <dbReference type="SAM" id="MobiDB-lite"/>
    </source>
</evidence>
<protein>
    <submittedName>
        <fullName evidence="3">Uncharacterized protein</fullName>
    </submittedName>
</protein>
<dbReference type="Proteomes" id="UP000027265">
    <property type="component" value="Unassembled WGS sequence"/>
</dbReference>
<dbReference type="HOGENOM" id="CLU_585342_0_0_1"/>
<feature type="region of interest" description="Disordered" evidence="2">
    <location>
        <begin position="387"/>
        <end position="467"/>
    </location>
</feature>
<proteinExistence type="predicted"/>
<name>A0A067PIV9_9AGAM</name>
<dbReference type="InParanoid" id="A0A067PIV9"/>
<evidence type="ECO:0000313" key="4">
    <source>
        <dbReference type="Proteomes" id="UP000027265"/>
    </source>
</evidence>
<dbReference type="EMBL" id="KL197760">
    <property type="protein sequence ID" value="KDQ50396.1"/>
    <property type="molecule type" value="Genomic_DNA"/>
</dbReference>